<dbReference type="InterPro" id="IPR029094">
    <property type="entry name" value="Draxin"/>
</dbReference>
<dbReference type="GO" id="GO:0005576">
    <property type="term" value="C:extracellular region"/>
    <property type="evidence" value="ECO:0007669"/>
    <property type="project" value="InterPro"/>
</dbReference>
<keyword evidence="3 6" id="KW-0732">Signal</keyword>
<dbReference type="GO" id="GO:0016055">
    <property type="term" value="P:Wnt signaling pathway"/>
    <property type="evidence" value="ECO:0007669"/>
    <property type="project" value="InterPro"/>
</dbReference>
<dbReference type="CTD" id="374946"/>
<dbReference type="GO" id="GO:0007411">
    <property type="term" value="P:axon guidance"/>
    <property type="evidence" value="ECO:0007669"/>
    <property type="project" value="InterPro"/>
</dbReference>
<evidence type="ECO:0000256" key="1">
    <source>
        <dbReference type="ARBA" id="ARBA00022473"/>
    </source>
</evidence>
<dbReference type="GeneID" id="117349468"/>
<gene>
    <name evidence="8" type="primary">DRAXIN</name>
</gene>
<dbReference type="KEGG" id="gsh:117349468"/>
<feature type="chain" id="PRO_5027695944" evidence="6">
    <location>
        <begin position="28"/>
        <end position="330"/>
    </location>
</feature>
<evidence type="ECO:0000256" key="4">
    <source>
        <dbReference type="ARBA" id="ARBA00023180"/>
    </source>
</evidence>
<organism evidence="7 8">
    <name type="scientific">Geotrypetes seraphini</name>
    <name type="common">Gaboon caecilian</name>
    <name type="synonym">Caecilia seraphini</name>
    <dbReference type="NCBI Taxonomy" id="260995"/>
    <lineage>
        <taxon>Eukaryota</taxon>
        <taxon>Metazoa</taxon>
        <taxon>Chordata</taxon>
        <taxon>Craniata</taxon>
        <taxon>Vertebrata</taxon>
        <taxon>Euteleostomi</taxon>
        <taxon>Amphibia</taxon>
        <taxon>Gymnophiona</taxon>
        <taxon>Geotrypetes</taxon>
    </lineage>
</organism>
<keyword evidence="2" id="KW-0964">Secreted</keyword>
<dbReference type="GO" id="GO:0030900">
    <property type="term" value="P:forebrain development"/>
    <property type="evidence" value="ECO:0007669"/>
    <property type="project" value="TreeGrafter"/>
</dbReference>
<evidence type="ECO:0000256" key="3">
    <source>
        <dbReference type="ARBA" id="ARBA00022729"/>
    </source>
</evidence>
<dbReference type="InParanoid" id="A0A6P8P5E2"/>
<dbReference type="OrthoDB" id="9931375at2759"/>
<evidence type="ECO:0000313" key="8">
    <source>
        <dbReference type="RefSeq" id="XP_033778884.1"/>
    </source>
</evidence>
<dbReference type="FunCoup" id="A0A6P8P5E2">
    <property type="interactions" value="138"/>
</dbReference>
<dbReference type="GO" id="GO:0021516">
    <property type="term" value="P:dorsal spinal cord development"/>
    <property type="evidence" value="ECO:0007669"/>
    <property type="project" value="TreeGrafter"/>
</dbReference>
<feature type="region of interest" description="Disordered" evidence="5">
    <location>
        <begin position="34"/>
        <end position="92"/>
    </location>
</feature>
<reference evidence="8" key="1">
    <citation type="submission" date="2025-08" db="UniProtKB">
        <authorList>
            <consortium name="RefSeq"/>
        </authorList>
    </citation>
    <scope>IDENTIFICATION</scope>
</reference>
<dbReference type="PANTHER" id="PTHR28610">
    <property type="entry name" value="DRAXIN"/>
    <property type="match status" value="1"/>
</dbReference>
<dbReference type="AlphaFoldDB" id="A0A6P8P5E2"/>
<evidence type="ECO:0000256" key="5">
    <source>
        <dbReference type="SAM" id="MobiDB-lite"/>
    </source>
</evidence>
<dbReference type="PANTHER" id="PTHR28610:SF1">
    <property type="entry name" value="DRAXIN"/>
    <property type="match status" value="1"/>
</dbReference>
<feature type="compositionally biased region" description="Basic and acidic residues" evidence="5">
    <location>
        <begin position="37"/>
        <end position="54"/>
    </location>
</feature>
<keyword evidence="4" id="KW-0325">Glycoprotein</keyword>
<keyword evidence="1" id="KW-0217">Developmental protein</keyword>
<keyword evidence="7" id="KW-1185">Reference proteome</keyword>
<accession>A0A6P8P5E2</accession>
<evidence type="ECO:0000256" key="6">
    <source>
        <dbReference type="SAM" id="SignalP"/>
    </source>
</evidence>
<dbReference type="GO" id="GO:0021528">
    <property type="term" value="P:commissural neuron differentiation in spinal cord"/>
    <property type="evidence" value="ECO:0007669"/>
    <property type="project" value="TreeGrafter"/>
</dbReference>
<dbReference type="Pfam" id="PF15550">
    <property type="entry name" value="Draxin"/>
    <property type="match status" value="1"/>
</dbReference>
<dbReference type="Proteomes" id="UP000515159">
    <property type="component" value="Chromosome 15"/>
</dbReference>
<feature type="compositionally biased region" description="Basic residues" evidence="5">
    <location>
        <begin position="121"/>
        <end position="130"/>
    </location>
</feature>
<sequence>MKIFPCSSIFPVLFFILMLHDITRVCSLEPTTRKPRKISERKNLQKQDLWLEHHRGGHRHKQGIIKNNRARSPSSRAQGPKGKSPWLPKDSSAREEMDKIAFVGAEFLQPERENQSPGPNQKHKRLSHKHQMKQYRGTISELDRSSLFKDASVLEEQSQNFLHEGTAVSDIPTNHISMPQTAASTEGSTAVSPQPQVHLRKDGDVMPTLDMTLFDWTDYEDLKPESWPLDNKKEKRRKKMTGNETVALVTEGEACDHHLDCLPGSCCDLREHTCKLHSRGLNNKCYDDCMCTDGLRCYAKFHRNRKVRRRKGRCVDPESVTNDRGSFITV</sequence>
<feature type="signal peptide" evidence="6">
    <location>
        <begin position="1"/>
        <end position="27"/>
    </location>
</feature>
<proteinExistence type="predicted"/>
<protein>
    <submittedName>
        <fullName evidence="8">Draxin</fullName>
    </submittedName>
</protein>
<dbReference type="GO" id="GO:0090090">
    <property type="term" value="P:negative regulation of canonical Wnt signaling pathway"/>
    <property type="evidence" value="ECO:0007669"/>
    <property type="project" value="TreeGrafter"/>
</dbReference>
<name>A0A6P8P5E2_GEOSA</name>
<evidence type="ECO:0000256" key="2">
    <source>
        <dbReference type="ARBA" id="ARBA00022525"/>
    </source>
</evidence>
<dbReference type="RefSeq" id="XP_033778884.1">
    <property type="nucleotide sequence ID" value="XM_033922993.1"/>
</dbReference>
<feature type="region of interest" description="Disordered" evidence="5">
    <location>
        <begin position="109"/>
        <end position="130"/>
    </location>
</feature>
<evidence type="ECO:0000313" key="7">
    <source>
        <dbReference type="Proteomes" id="UP000515159"/>
    </source>
</evidence>